<dbReference type="InterPro" id="IPR011059">
    <property type="entry name" value="Metal-dep_hydrolase_composite"/>
</dbReference>
<dbReference type="EMBL" id="QGGP01000002">
    <property type="protein sequence ID" value="PWK19656.1"/>
    <property type="molecule type" value="Genomic_DNA"/>
</dbReference>
<feature type="signal peptide" evidence="1">
    <location>
        <begin position="1"/>
        <end position="21"/>
    </location>
</feature>
<dbReference type="Gene3D" id="2.30.40.10">
    <property type="entry name" value="Urease, subunit C, domain 1"/>
    <property type="match status" value="1"/>
</dbReference>
<gene>
    <name evidence="3" type="ORF">LX78_01005</name>
</gene>
<dbReference type="InterPro" id="IPR051781">
    <property type="entry name" value="Metallo-dep_Hydrolase"/>
</dbReference>
<feature type="domain" description="Amidohydrolase-related" evidence="2">
    <location>
        <begin position="81"/>
        <end position="442"/>
    </location>
</feature>
<dbReference type="AlphaFoldDB" id="A0A316DPH4"/>
<dbReference type="GO" id="GO:0016810">
    <property type="term" value="F:hydrolase activity, acting on carbon-nitrogen (but not peptide) bonds"/>
    <property type="evidence" value="ECO:0007669"/>
    <property type="project" value="InterPro"/>
</dbReference>
<dbReference type="InterPro" id="IPR057744">
    <property type="entry name" value="OTAase-like"/>
</dbReference>
<keyword evidence="1" id="KW-0732">Signal</keyword>
<evidence type="ECO:0000313" key="3">
    <source>
        <dbReference type="EMBL" id="PWK19656.1"/>
    </source>
</evidence>
<comment type="caution">
    <text evidence="3">The sequence shown here is derived from an EMBL/GenBank/DDBJ whole genome shotgun (WGS) entry which is preliminary data.</text>
</comment>
<name>A0A316DPH4_9FLAO</name>
<sequence>MNLNKQLLTCILCIISLGLFAQEKTKPITLFTNVQVFDGTSDKLIKADVLVEGNLIKQISKEPLMVMQTDNVSIIDGGGKTLMPGLTDAHTHIMWTDDIENLIYGAPEGWSGTLAAVNAGEMLQRGFTTIRDNGGPAFGLKKAIDENIIPGPRILPAGAFISQTSGHGDYDQRMFYLSPHFTGQIDKAYIRGWTIIADGVPEVQKASRDVLRSGATHLKIFGSGSITGAHDPIDVTEYTYEELKAIADETKKWGTYAAIHAYSDEGIQNAIKAGIKSIEHGLFASEETMKMMKENDVWLSTQFFAFSLTPEEAGMKGEAVQKYLTAQEGAKKGYENAKKYGVKMSFGTDILGSLELHRMQNSEFTARSKYFTPYEILKQATSQNAELFELSGERHPYKEGKLGVIEEGAYADILLVNGNPLEDISLLAAPDKNLSLIMKDGVIYKNSL</sequence>
<dbReference type="RefSeq" id="WP_109681542.1">
    <property type="nucleotide sequence ID" value="NZ_QGGP01000002.1"/>
</dbReference>
<evidence type="ECO:0000256" key="1">
    <source>
        <dbReference type="SAM" id="SignalP"/>
    </source>
</evidence>
<dbReference type="InterPro" id="IPR032466">
    <property type="entry name" value="Metal_Hydrolase"/>
</dbReference>
<dbReference type="Pfam" id="PF01979">
    <property type="entry name" value="Amidohydro_1"/>
    <property type="match status" value="1"/>
</dbReference>
<dbReference type="SUPFAM" id="SSF51556">
    <property type="entry name" value="Metallo-dependent hydrolases"/>
    <property type="match status" value="1"/>
</dbReference>
<dbReference type="InterPro" id="IPR006680">
    <property type="entry name" value="Amidohydro-rel"/>
</dbReference>
<organism evidence="3 4">
    <name type="scientific">Xanthomarina spongicola</name>
    <dbReference type="NCBI Taxonomy" id="570520"/>
    <lineage>
        <taxon>Bacteria</taxon>
        <taxon>Pseudomonadati</taxon>
        <taxon>Bacteroidota</taxon>
        <taxon>Flavobacteriia</taxon>
        <taxon>Flavobacteriales</taxon>
        <taxon>Flavobacteriaceae</taxon>
        <taxon>Xanthomarina</taxon>
    </lineage>
</organism>
<feature type="chain" id="PRO_5016336284" evidence="1">
    <location>
        <begin position="22"/>
        <end position="448"/>
    </location>
</feature>
<evidence type="ECO:0000313" key="4">
    <source>
        <dbReference type="Proteomes" id="UP000245430"/>
    </source>
</evidence>
<keyword evidence="3" id="KW-0378">Hydrolase</keyword>
<reference evidence="3 4" key="1">
    <citation type="submission" date="2018-05" db="EMBL/GenBank/DDBJ databases">
        <title>Genomic Encyclopedia of Archaeal and Bacterial Type Strains, Phase II (KMG-II): from individual species to whole genera.</title>
        <authorList>
            <person name="Goeker M."/>
        </authorList>
    </citation>
    <scope>NUCLEOTIDE SEQUENCE [LARGE SCALE GENOMIC DNA]</scope>
    <source>
        <strain evidence="3 4">DSM 22637</strain>
    </source>
</reference>
<accession>A0A316DPH4</accession>
<dbReference type="PANTHER" id="PTHR43135">
    <property type="entry name" value="ALPHA-D-RIBOSE 1-METHYLPHOSPHONATE 5-TRIPHOSPHATE DIPHOSPHATASE"/>
    <property type="match status" value="1"/>
</dbReference>
<proteinExistence type="predicted"/>
<dbReference type="Proteomes" id="UP000245430">
    <property type="component" value="Unassembled WGS sequence"/>
</dbReference>
<evidence type="ECO:0000259" key="2">
    <source>
        <dbReference type="Pfam" id="PF01979"/>
    </source>
</evidence>
<keyword evidence="4" id="KW-1185">Reference proteome</keyword>
<dbReference type="SUPFAM" id="SSF51338">
    <property type="entry name" value="Composite domain of metallo-dependent hydrolases"/>
    <property type="match status" value="2"/>
</dbReference>
<dbReference type="CDD" id="cd01299">
    <property type="entry name" value="Met_dep_hydrolase_A"/>
    <property type="match status" value="1"/>
</dbReference>
<dbReference type="OrthoDB" id="9797498at2"/>
<dbReference type="PANTHER" id="PTHR43135:SF3">
    <property type="entry name" value="ALPHA-D-RIBOSE 1-METHYLPHOSPHONATE 5-TRIPHOSPHATE DIPHOSPHATASE"/>
    <property type="match status" value="1"/>
</dbReference>
<dbReference type="Gene3D" id="3.20.20.140">
    <property type="entry name" value="Metal-dependent hydrolases"/>
    <property type="match status" value="1"/>
</dbReference>
<protein>
    <submittedName>
        <fullName evidence="3">Imidazolonepropionase-like amidohydrolase</fullName>
    </submittedName>
</protein>